<name>I7MLD2_TETTS</name>
<dbReference type="RefSeq" id="XP_001022036.2">
    <property type="nucleotide sequence ID" value="XM_001022036.3"/>
</dbReference>
<dbReference type="PANTHER" id="PTHR24346">
    <property type="entry name" value="MAP/MICROTUBULE AFFINITY-REGULATING KINASE"/>
    <property type="match status" value="1"/>
</dbReference>
<dbReference type="PROSITE" id="PS50011">
    <property type="entry name" value="PROTEIN_KINASE_DOM"/>
    <property type="match status" value="1"/>
</dbReference>
<gene>
    <name evidence="6" type="ORF">TTHERM_00564370</name>
</gene>
<dbReference type="GO" id="GO:0005737">
    <property type="term" value="C:cytoplasm"/>
    <property type="evidence" value="ECO:0007669"/>
    <property type="project" value="TreeGrafter"/>
</dbReference>
<evidence type="ECO:0000313" key="7">
    <source>
        <dbReference type="Proteomes" id="UP000009168"/>
    </source>
</evidence>
<dbReference type="HOGENOM" id="CLU_000288_63_0_1"/>
<dbReference type="InParanoid" id="I7MLD2"/>
<accession>I7MLD2</accession>
<dbReference type="InterPro" id="IPR000719">
    <property type="entry name" value="Prot_kinase_dom"/>
</dbReference>
<feature type="domain" description="Protein kinase" evidence="5">
    <location>
        <begin position="86"/>
        <end position="392"/>
    </location>
</feature>
<proteinExistence type="predicted"/>
<dbReference type="GO" id="GO:0004674">
    <property type="term" value="F:protein serine/threonine kinase activity"/>
    <property type="evidence" value="ECO:0007669"/>
    <property type="project" value="TreeGrafter"/>
</dbReference>
<keyword evidence="7" id="KW-1185">Reference proteome</keyword>
<feature type="binding site" evidence="3">
    <location>
        <position position="123"/>
    </location>
    <ligand>
        <name>ATP</name>
        <dbReference type="ChEBI" id="CHEBI:30616"/>
    </ligand>
</feature>
<dbReference type="eggNOG" id="KOG0585">
    <property type="taxonomic scope" value="Eukaryota"/>
</dbReference>
<dbReference type="OrthoDB" id="68483at2759"/>
<protein>
    <submittedName>
        <fullName evidence="6">Serine/Threonine kinase domain protein</fullName>
    </submittedName>
</protein>
<dbReference type="GO" id="GO:0005524">
    <property type="term" value="F:ATP binding"/>
    <property type="evidence" value="ECO:0007669"/>
    <property type="project" value="UniProtKB-UniRule"/>
</dbReference>
<feature type="region of interest" description="Disordered" evidence="4">
    <location>
        <begin position="33"/>
        <end position="63"/>
    </location>
</feature>
<reference evidence="7" key="1">
    <citation type="journal article" date="2006" name="PLoS Biol.">
        <title>Macronuclear genome sequence of the ciliate Tetrahymena thermophila, a model eukaryote.</title>
        <authorList>
            <person name="Eisen J.A."/>
            <person name="Coyne R.S."/>
            <person name="Wu M."/>
            <person name="Wu D."/>
            <person name="Thiagarajan M."/>
            <person name="Wortman J.R."/>
            <person name="Badger J.H."/>
            <person name="Ren Q."/>
            <person name="Amedeo P."/>
            <person name="Jones K.M."/>
            <person name="Tallon L.J."/>
            <person name="Delcher A.L."/>
            <person name="Salzberg S.L."/>
            <person name="Silva J.C."/>
            <person name="Haas B.J."/>
            <person name="Majoros W.H."/>
            <person name="Farzad M."/>
            <person name="Carlton J.M."/>
            <person name="Smith R.K. Jr."/>
            <person name="Garg J."/>
            <person name="Pearlman R.E."/>
            <person name="Karrer K.M."/>
            <person name="Sun L."/>
            <person name="Manning G."/>
            <person name="Elde N.C."/>
            <person name="Turkewitz A.P."/>
            <person name="Asai D.J."/>
            <person name="Wilkes D.E."/>
            <person name="Wang Y."/>
            <person name="Cai H."/>
            <person name="Collins K."/>
            <person name="Stewart B.A."/>
            <person name="Lee S.R."/>
            <person name="Wilamowska K."/>
            <person name="Weinberg Z."/>
            <person name="Ruzzo W.L."/>
            <person name="Wloga D."/>
            <person name="Gaertig J."/>
            <person name="Frankel J."/>
            <person name="Tsao C.-C."/>
            <person name="Gorovsky M.A."/>
            <person name="Keeling P.J."/>
            <person name="Waller R.F."/>
            <person name="Patron N.J."/>
            <person name="Cherry J.M."/>
            <person name="Stover N.A."/>
            <person name="Krieger C.J."/>
            <person name="del Toro C."/>
            <person name="Ryder H.F."/>
            <person name="Williamson S.C."/>
            <person name="Barbeau R.A."/>
            <person name="Hamilton E.P."/>
            <person name="Orias E."/>
        </authorList>
    </citation>
    <scope>NUCLEOTIDE SEQUENCE [LARGE SCALE GENOMIC DNA]</scope>
    <source>
        <strain evidence="7">SB210</strain>
    </source>
</reference>
<dbReference type="SUPFAM" id="SSF56112">
    <property type="entry name" value="Protein kinase-like (PK-like)"/>
    <property type="match status" value="1"/>
</dbReference>
<dbReference type="PROSITE" id="PS00107">
    <property type="entry name" value="PROTEIN_KINASE_ATP"/>
    <property type="match status" value="1"/>
</dbReference>
<dbReference type="AlphaFoldDB" id="I7MLD2"/>
<evidence type="ECO:0000256" key="4">
    <source>
        <dbReference type="SAM" id="MobiDB-lite"/>
    </source>
</evidence>
<dbReference type="GO" id="GO:0035556">
    <property type="term" value="P:intracellular signal transduction"/>
    <property type="evidence" value="ECO:0007669"/>
    <property type="project" value="TreeGrafter"/>
</dbReference>
<dbReference type="SMART" id="SM00220">
    <property type="entry name" value="S_TKc"/>
    <property type="match status" value="1"/>
</dbReference>
<dbReference type="Pfam" id="PF00069">
    <property type="entry name" value="Pkinase"/>
    <property type="match status" value="1"/>
</dbReference>
<evidence type="ECO:0000256" key="1">
    <source>
        <dbReference type="ARBA" id="ARBA00022741"/>
    </source>
</evidence>
<dbReference type="OMA" id="WERLEHE"/>
<keyword evidence="1 3" id="KW-0547">Nucleotide-binding</keyword>
<keyword evidence="6" id="KW-0808">Transferase</keyword>
<dbReference type="KEGG" id="tet:TTHERM_00564370"/>
<dbReference type="EMBL" id="GG662556">
    <property type="protein sequence ID" value="EAS01791.2"/>
    <property type="molecule type" value="Genomic_DNA"/>
</dbReference>
<dbReference type="PANTHER" id="PTHR24346:SF77">
    <property type="entry name" value="SERINE THREONINE PROTEIN KINASE"/>
    <property type="match status" value="1"/>
</dbReference>
<dbReference type="Proteomes" id="UP000009168">
    <property type="component" value="Unassembled WGS sequence"/>
</dbReference>
<evidence type="ECO:0000259" key="5">
    <source>
        <dbReference type="PROSITE" id="PS50011"/>
    </source>
</evidence>
<evidence type="ECO:0000313" key="6">
    <source>
        <dbReference type="EMBL" id="EAS01791.2"/>
    </source>
</evidence>
<dbReference type="GeneID" id="7842549"/>
<organism evidence="6 7">
    <name type="scientific">Tetrahymena thermophila (strain SB210)</name>
    <dbReference type="NCBI Taxonomy" id="312017"/>
    <lineage>
        <taxon>Eukaryota</taxon>
        <taxon>Sar</taxon>
        <taxon>Alveolata</taxon>
        <taxon>Ciliophora</taxon>
        <taxon>Intramacronucleata</taxon>
        <taxon>Oligohymenophorea</taxon>
        <taxon>Hymenostomatida</taxon>
        <taxon>Tetrahymenina</taxon>
        <taxon>Tetrahymenidae</taxon>
        <taxon>Tetrahymena</taxon>
    </lineage>
</organism>
<dbReference type="InterPro" id="IPR011009">
    <property type="entry name" value="Kinase-like_dom_sf"/>
</dbReference>
<evidence type="ECO:0000256" key="2">
    <source>
        <dbReference type="ARBA" id="ARBA00022840"/>
    </source>
</evidence>
<dbReference type="InterPro" id="IPR017441">
    <property type="entry name" value="Protein_kinase_ATP_BS"/>
</dbReference>
<evidence type="ECO:0000256" key="3">
    <source>
        <dbReference type="PROSITE-ProRule" id="PRU10141"/>
    </source>
</evidence>
<sequence length="394" mass="45819">MDFKFNLGGAEEEEEEQNLDGLNFFGGVHHHHDDDLDKLDPTMQTSTISRSKREKSVEPDEEQPDYEAEIVAKCVYDQEKGVLNEYELLDKIGSGSFGKIVRVTRSYYEDDGVTISKSIYVFKILKKSQKIIQITDENGQSQLKKELDLLYQELEIYKYLNNVNICKLYQIIDAPYEQTIYLVMQYCDLGQILNLDEKDQKYYPNTKIDQFIEQTYNISEQDQYKKREKFAKVIFKQVSQGLKYLHDKKIVNRDIKIDNILGKSIECDKGENFKIIDFSTAVKLKSHHQKVFGQAGTPAYQSPEVCTKSNDGYDGKAADIWSLGVTIYCYVNLSLPFLNQPDPQKLFNSILNDPIQFQTHNSALFLDLINNMCRKNPKERLKIDQVLNHQWFQE</sequence>
<keyword evidence="6" id="KW-0418">Kinase</keyword>
<keyword evidence="2 3" id="KW-0067">ATP-binding</keyword>
<dbReference type="Gene3D" id="1.10.510.10">
    <property type="entry name" value="Transferase(Phosphotransferase) domain 1"/>
    <property type="match status" value="1"/>
</dbReference>